<gene>
    <name evidence="4" type="primary">LOC113794713</name>
</gene>
<name>A0A6P6Y5S1_DERPT</name>
<dbReference type="OMA" id="WIISEEM"/>
<dbReference type="GO" id="GO:0030422">
    <property type="term" value="P:siRNA processing"/>
    <property type="evidence" value="ECO:0007669"/>
    <property type="project" value="TreeGrafter"/>
</dbReference>
<keyword evidence="3" id="KW-1185">Reference proteome</keyword>
<dbReference type="InterPro" id="IPR057596">
    <property type="entry name" value="RDRP_core"/>
</dbReference>
<dbReference type="GO" id="GO:0003968">
    <property type="term" value="F:RNA-directed RNA polymerase activity"/>
    <property type="evidence" value="ECO:0007669"/>
    <property type="project" value="UniProtKB-KW"/>
</dbReference>
<organism evidence="3 4">
    <name type="scientific">Dermatophagoides pteronyssinus</name>
    <name type="common">European house dust mite</name>
    <dbReference type="NCBI Taxonomy" id="6956"/>
    <lineage>
        <taxon>Eukaryota</taxon>
        <taxon>Metazoa</taxon>
        <taxon>Ecdysozoa</taxon>
        <taxon>Arthropoda</taxon>
        <taxon>Chelicerata</taxon>
        <taxon>Arachnida</taxon>
        <taxon>Acari</taxon>
        <taxon>Acariformes</taxon>
        <taxon>Sarcoptiformes</taxon>
        <taxon>Astigmata</taxon>
        <taxon>Psoroptidia</taxon>
        <taxon>Analgoidea</taxon>
        <taxon>Pyroglyphidae</taxon>
        <taxon>Dermatophagoidinae</taxon>
        <taxon>Dermatophagoides</taxon>
    </lineage>
</organism>
<comment type="catalytic activity">
    <reaction evidence="1">
        <text>RNA(n) + a ribonucleoside 5'-triphosphate = RNA(n+1) + diphosphate</text>
        <dbReference type="Rhea" id="RHEA:21248"/>
        <dbReference type="Rhea" id="RHEA-COMP:14527"/>
        <dbReference type="Rhea" id="RHEA-COMP:17342"/>
        <dbReference type="ChEBI" id="CHEBI:33019"/>
        <dbReference type="ChEBI" id="CHEBI:61557"/>
        <dbReference type="ChEBI" id="CHEBI:140395"/>
        <dbReference type="EC" id="2.7.7.48"/>
    </reaction>
</comment>
<evidence type="ECO:0000256" key="1">
    <source>
        <dbReference type="RuleBase" id="RU363098"/>
    </source>
</evidence>
<proteinExistence type="inferred from homology"/>
<dbReference type="Proteomes" id="UP000515146">
    <property type="component" value="Unplaced"/>
</dbReference>
<dbReference type="InParanoid" id="A0A6P6Y5S1"/>
<evidence type="ECO:0000313" key="3">
    <source>
        <dbReference type="Proteomes" id="UP000515146"/>
    </source>
</evidence>
<dbReference type="Pfam" id="PF05183">
    <property type="entry name" value="RdRP"/>
    <property type="match status" value="1"/>
</dbReference>
<evidence type="ECO:0000259" key="2">
    <source>
        <dbReference type="Pfam" id="PF05183"/>
    </source>
</evidence>
<dbReference type="PANTHER" id="PTHR23079">
    <property type="entry name" value="RNA-DEPENDENT RNA POLYMERASE"/>
    <property type="match status" value="1"/>
</dbReference>
<sequence>MATKLVRSRLNERREWLKKPSMQIALIKIFDKFQQQPQPKQPESESGSKIDDAIKIIEKLANAIKCDLEIIEPCFENNYMIKIRANFNEQTTLDDYNDDNNFEISNFIRHFFMNIKTNGTILEFPWNTMKQIEEEIYSNNQNEDPSQSFTTDLYSFSIGSLLNLSTFVCHLKSDHASYRLKESRKMEIDFDKSNLNFYFSVNYLSSYRLEIRFDSIKYLVGDKNYNSGTRFYLELNAAPFLYKLNGKFYERIADFSASFAFSNQRNDTDLLGNALSYQIELFDSDCKPFSTLCTRCKEKNRNFQFYIGLVNVINQSDHNSFTMKQSYDYVDQFFSKNFRINYACRVLLSKSYKIIDYLGSDLPKFLLRLQTMSEKQDIEQSLYKLSLRCDNILYDIEQDFKHILEDGNQKSLSDSVNESVHVMIRKAILTPTRLEYCRQMPMLRSRFSNMANLDYAIRFLLKEDNNGVLNSASPDIILFLKKIFGKKLENGFMICDRDYQFLGASPSQMRENGINFYAEDDEKRTALTIISNAGNLSSYSKNPSKLMARLGLIFSQAIIYYDISNMERGKIDDIKSEDGKYCFSDGCSIISDNIGNEIGKNLPNLNGYIPSAFQFRNGGHKGVLVSYPIPENNILFRASQIKYSAKDPKLGILNYSYPRSVYLCRQLVNILNQLGVGERLFKYFNRDTEIIMKSMLTNDAAMNLLKNYQHIKIPFEKMMDAGFSLIDEPFLRSLLQHVMIFRLQELQTKARMKVFETNGRSAFGVIDETKILNYGELFFQYSILDNDGQPTGETKILEGEIMVTKFPCTSLGDVRKFKAINTENLKHIKDCLVFPSKGKRPHTDEMAGSDLDGDEYAIFWDNELIFSGENHEPLNFESYTRPDSLNIVTQKDMINFYLEFATESNLGRIANCHLMFADFHPKGLLSDECIELAKEYSKSLDFQKNGINAKLENEYKSDNRFIRPDFMTKKEVKHNYYLSKNILGEFFRQCCLIDNIIQNTDRLSPDLQEYVEPEKKLIIPEWIKYKNEAMEAFKEYYNRIVETMETLGVESEAAFLTDLFDKRPEVTTFLSRDLFRHMQEIFDKQLLGKSKRQKIILISAWYAICFEKSTLLQYHYKQRPLLGMPFMLSDKLIELAYYVDLNMSVTFSKKIQSTKDNSILFRYDEFLDQSTRFILNWMENFHKIFFKNKITFDKILVKIGGNEEISLQLFLGRHIKNILDSIAEKNSLKKQDNKENNYQDIFLLIDEFFRHLHYLCNEINTYIIESKFEQILLLPYALYASRFIGHIGSFMNINDYSITNKQQRKITTKNEFIAETIKHIKRLFKDINLRRERLYYNFHFSILDKRLIQLFNNNSSNNNDKYKWQIFVGGLIDYQPFIKKQQQRNNKNGKKITEFGWNLKKFQINFLELKTKGLKPSISLFQLYLGNPHFYDNIFLKFSFRQINC</sequence>
<reference evidence="4" key="1">
    <citation type="submission" date="2025-08" db="UniProtKB">
        <authorList>
            <consortium name="RefSeq"/>
        </authorList>
    </citation>
    <scope>IDENTIFICATION</scope>
    <source>
        <strain evidence="4">Airmid</strain>
    </source>
</reference>
<dbReference type="EC" id="2.7.7.48" evidence="1"/>
<dbReference type="GO" id="GO:0031380">
    <property type="term" value="C:nuclear RNA-directed RNA polymerase complex"/>
    <property type="evidence" value="ECO:0007669"/>
    <property type="project" value="TreeGrafter"/>
</dbReference>
<keyword evidence="1" id="KW-0548">Nucleotidyltransferase</keyword>
<keyword evidence="1 4" id="KW-0696">RNA-directed RNA polymerase</keyword>
<accession>A0A6P6Y5S1</accession>
<evidence type="ECO:0000313" key="4">
    <source>
        <dbReference type="RefSeq" id="XP_027200645.1"/>
    </source>
</evidence>
<dbReference type="GO" id="GO:0003723">
    <property type="term" value="F:RNA binding"/>
    <property type="evidence" value="ECO:0007669"/>
    <property type="project" value="UniProtKB-KW"/>
</dbReference>
<dbReference type="InterPro" id="IPR007855">
    <property type="entry name" value="RDRP"/>
</dbReference>
<dbReference type="PANTHER" id="PTHR23079:SF55">
    <property type="entry name" value="RNA-DIRECTED RNA POLYMERASE"/>
    <property type="match status" value="1"/>
</dbReference>
<dbReference type="OrthoDB" id="6513042at2759"/>
<feature type="domain" description="RDRP core" evidence="2">
    <location>
        <begin position="430"/>
        <end position="989"/>
    </location>
</feature>
<protein>
    <recommendedName>
        <fullName evidence="1">RNA-dependent RNA polymerase</fullName>
        <ecNumber evidence="1">2.7.7.48</ecNumber>
    </recommendedName>
</protein>
<keyword evidence="1" id="KW-0694">RNA-binding</keyword>
<dbReference type="RefSeq" id="XP_027200645.1">
    <property type="nucleotide sequence ID" value="XM_027344844.1"/>
</dbReference>
<comment type="similarity">
    <text evidence="1">Belongs to the RdRP family.</text>
</comment>
<dbReference type="KEGG" id="dpte:113794713"/>
<keyword evidence="1" id="KW-0808">Transferase</keyword>